<protein>
    <submittedName>
        <fullName evidence="1">Uncharacterized protein</fullName>
    </submittedName>
</protein>
<dbReference type="AlphaFoldDB" id="A0A7Y9I2K3"/>
<keyword evidence="2" id="KW-1185">Reference proteome</keyword>
<organism evidence="1 2">
    <name type="scientific">Microlunatus parietis</name>
    <dbReference type="NCBI Taxonomy" id="682979"/>
    <lineage>
        <taxon>Bacteria</taxon>
        <taxon>Bacillati</taxon>
        <taxon>Actinomycetota</taxon>
        <taxon>Actinomycetes</taxon>
        <taxon>Propionibacteriales</taxon>
        <taxon>Propionibacteriaceae</taxon>
        <taxon>Microlunatus</taxon>
    </lineage>
</organism>
<gene>
    <name evidence="1" type="ORF">BKA15_000155</name>
</gene>
<reference evidence="1 2" key="1">
    <citation type="submission" date="2020-07" db="EMBL/GenBank/DDBJ databases">
        <title>Sequencing the genomes of 1000 actinobacteria strains.</title>
        <authorList>
            <person name="Klenk H.-P."/>
        </authorList>
    </citation>
    <scope>NUCLEOTIDE SEQUENCE [LARGE SCALE GENOMIC DNA]</scope>
    <source>
        <strain evidence="1 2">DSM 22083</strain>
    </source>
</reference>
<evidence type="ECO:0000313" key="2">
    <source>
        <dbReference type="Proteomes" id="UP000569914"/>
    </source>
</evidence>
<accession>A0A7Y9I2K3</accession>
<sequence>MPTARHRIMVTETDEVAAAIAVARDHWPAESDSPARLLLRLVQAGRRTLEDEDRLAVENRRARIRDHAGSGAGLFGPDYLERLREDWPE</sequence>
<evidence type="ECO:0000313" key="1">
    <source>
        <dbReference type="EMBL" id="NYE68826.1"/>
    </source>
</evidence>
<name>A0A7Y9I2K3_9ACTN</name>
<proteinExistence type="predicted"/>
<comment type="caution">
    <text evidence="1">The sequence shown here is derived from an EMBL/GenBank/DDBJ whole genome shotgun (WGS) entry which is preliminary data.</text>
</comment>
<dbReference type="EMBL" id="JACCBU010000001">
    <property type="protein sequence ID" value="NYE68826.1"/>
    <property type="molecule type" value="Genomic_DNA"/>
</dbReference>
<dbReference type="Proteomes" id="UP000569914">
    <property type="component" value="Unassembled WGS sequence"/>
</dbReference>
<dbReference type="RefSeq" id="WP_179747701.1">
    <property type="nucleotide sequence ID" value="NZ_JACCBU010000001.1"/>
</dbReference>